<gene>
    <name evidence="1" type="ORF">HNQ61_003827</name>
</gene>
<dbReference type="Proteomes" id="UP000582837">
    <property type="component" value="Unassembled WGS sequence"/>
</dbReference>
<organism evidence="1 2">
    <name type="scientific">Longimicrobium terrae</name>
    <dbReference type="NCBI Taxonomy" id="1639882"/>
    <lineage>
        <taxon>Bacteria</taxon>
        <taxon>Pseudomonadati</taxon>
        <taxon>Gemmatimonadota</taxon>
        <taxon>Longimicrobiia</taxon>
        <taxon>Longimicrobiales</taxon>
        <taxon>Longimicrobiaceae</taxon>
        <taxon>Longimicrobium</taxon>
    </lineage>
</organism>
<name>A0A841H201_9BACT</name>
<sequence>MRRFVPLLLVLAACGGPARPRPVTAPPAPPVEVQPAAPVPPPIAQNQSVWTRSAGLRLRGETGMTPLPHIFMRLEVLRADTTDLLLRCAVCPGAPTGWLERGAVVHYAPHPIDAARMELADFAFAVRQAASMRDIQALRPVMARTFAGTLGPVEVGTLETLAAWEREGYRALDRMPFLMDRGIVTVGTTPVWASPPEYATNPAYGDLRAGFRRGPDGWEWVFLVANGR</sequence>
<dbReference type="AlphaFoldDB" id="A0A841H201"/>
<proteinExistence type="predicted"/>
<dbReference type="EMBL" id="JACHIA010000013">
    <property type="protein sequence ID" value="MBB6072165.1"/>
    <property type="molecule type" value="Genomic_DNA"/>
</dbReference>
<reference evidence="1 2" key="1">
    <citation type="submission" date="2020-08" db="EMBL/GenBank/DDBJ databases">
        <title>Genomic Encyclopedia of Type Strains, Phase IV (KMG-IV): sequencing the most valuable type-strain genomes for metagenomic binning, comparative biology and taxonomic classification.</title>
        <authorList>
            <person name="Goeker M."/>
        </authorList>
    </citation>
    <scope>NUCLEOTIDE SEQUENCE [LARGE SCALE GENOMIC DNA]</scope>
    <source>
        <strain evidence="1 2">DSM 29007</strain>
    </source>
</reference>
<dbReference type="RefSeq" id="WP_170032249.1">
    <property type="nucleotide sequence ID" value="NZ_JABDTL010000001.1"/>
</dbReference>
<evidence type="ECO:0000313" key="2">
    <source>
        <dbReference type="Proteomes" id="UP000582837"/>
    </source>
</evidence>
<keyword evidence="2" id="KW-1185">Reference proteome</keyword>
<protein>
    <submittedName>
        <fullName evidence="1">Uncharacterized protein</fullName>
    </submittedName>
</protein>
<evidence type="ECO:0000313" key="1">
    <source>
        <dbReference type="EMBL" id="MBB6072165.1"/>
    </source>
</evidence>
<accession>A0A841H201</accession>
<comment type="caution">
    <text evidence="1">The sequence shown here is derived from an EMBL/GenBank/DDBJ whole genome shotgun (WGS) entry which is preliminary data.</text>
</comment>